<evidence type="ECO:0000259" key="2">
    <source>
        <dbReference type="PROSITE" id="PS50073"/>
    </source>
</evidence>
<dbReference type="AlphaFoldDB" id="A0A8H5L8G9"/>
<dbReference type="GO" id="GO:0005634">
    <property type="term" value="C:nucleus"/>
    <property type="evidence" value="ECO:0007669"/>
    <property type="project" value="InterPro"/>
</dbReference>
<keyword evidence="4" id="KW-1185">Reference proteome</keyword>
<evidence type="ECO:0000313" key="4">
    <source>
        <dbReference type="Proteomes" id="UP000544095"/>
    </source>
</evidence>
<dbReference type="SMART" id="SM01090">
    <property type="entry name" value="Copper-fist"/>
    <property type="match status" value="1"/>
</dbReference>
<comment type="caution">
    <text evidence="3">The sequence shown here is derived from an EMBL/GenBank/DDBJ whole genome shotgun (WGS) entry which is preliminary data.</text>
</comment>
<dbReference type="InterPro" id="IPR001083">
    <property type="entry name" value="Cu_fist_DNA-bd_dom"/>
</dbReference>
<feature type="region of interest" description="Disordered" evidence="1">
    <location>
        <begin position="245"/>
        <end position="312"/>
    </location>
</feature>
<accession>A0A8H5L8G9</accession>
<sequence length="387" mass="40507">MRTNERGEKIACVKCRVGHRTGTCVDKTGHQDDVQVVNPPGRPIGAKTDPVRAARKRDKRRSPTKVELGRQGAADLQPLDLFCPDCEVAGPVQGRFAAGYQQLPFAGYQNPGSFMNPPALVPSPAQPSGYLPDPLYAGLPAPAWQPLGQPAHLGMGLGPAPPLPAVPAPTFVSSAPVFQPVVANQWAAMPQNGWVDNPSMSFPQVDMAAQVQQGGNMMIPTLPGDLMGAGNIAPFVPSVPSAPFVPTPSLSSSDEEARGVTPWDEGPSPEQPVQPTLATNSDAQSPDSPSSPEPKFSYLDHLQPDGYFPGQQAALGTLADQGASASPGQDPFADFSLPVADPSTGGDLYCPGEECDCSGEESDCPGEEYGLPVETAGDFSHFSFTIA</sequence>
<feature type="compositionally biased region" description="Polar residues" evidence="1">
    <location>
        <begin position="271"/>
        <end position="284"/>
    </location>
</feature>
<gene>
    <name evidence="3" type="ORF">FPANT_7172</name>
</gene>
<dbReference type="Pfam" id="PF00649">
    <property type="entry name" value="Copper-fist"/>
    <property type="match status" value="1"/>
</dbReference>
<name>A0A8H5L8G9_9HYPO</name>
<dbReference type="SUPFAM" id="SSF57879">
    <property type="entry name" value="Zinc domain conserved in yeast copper-regulated transcription factors"/>
    <property type="match status" value="1"/>
</dbReference>
<feature type="compositionally biased region" description="Basic residues" evidence="1">
    <location>
        <begin position="53"/>
        <end position="63"/>
    </location>
</feature>
<dbReference type="GO" id="GO:0003677">
    <property type="term" value="F:DNA binding"/>
    <property type="evidence" value="ECO:0007669"/>
    <property type="project" value="InterPro"/>
</dbReference>
<feature type="compositionally biased region" description="Low complexity" evidence="1">
    <location>
        <begin position="285"/>
        <end position="294"/>
    </location>
</feature>
<reference evidence="3 4" key="1">
    <citation type="submission" date="2020-05" db="EMBL/GenBank/DDBJ databases">
        <title>Identification and distribution of gene clusters putatively required for synthesis of sphingolipid metabolism inhibitors in phylogenetically diverse species of the filamentous fungus Fusarium.</title>
        <authorList>
            <person name="Kim H.-S."/>
            <person name="Busman M."/>
            <person name="Brown D.W."/>
            <person name="Divon H."/>
            <person name="Uhlig S."/>
            <person name="Proctor R.H."/>
        </authorList>
    </citation>
    <scope>NUCLEOTIDE SEQUENCE [LARGE SCALE GENOMIC DNA]</scope>
    <source>
        <strain evidence="3 4">NRRL 25211</strain>
    </source>
</reference>
<feature type="domain" description="Copper-fist" evidence="2">
    <location>
        <begin position="7"/>
        <end position="44"/>
    </location>
</feature>
<organism evidence="3 4">
    <name type="scientific">Fusarium pseudoanthophilum</name>
    <dbReference type="NCBI Taxonomy" id="48495"/>
    <lineage>
        <taxon>Eukaryota</taxon>
        <taxon>Fungi</taxon>
        <taxon>Dikarya</taxon>
        <taxon>Ascomycota</taxon>
        <taxon>Pezizomycotina</taxon>
        <taxon>Sordariomycetes</taxon>
        <taxon>Hypocreomycetidae</taxon>
        <taxon>Hypocreales</taxon>
        <taxon>Nectriaceae</taxon>
        <taxon>Fusarium</taxon>
        <taxon>Fusarium fujikuroi species complex</taxon>
    </lineage>
</organism>
<dbReference type="Proteomes" id="UP000544095">
    <property type="component" value="Unassembled WGS sequence"/>
</dbReference>
<dbReference type="GO" id="GO:0003700">
    <property type="term" value="F:DNA-binding transcription factor activity"/>
    <property type="evidence" value="ECO:0007669"/>
    <property type="project" value="InterPro"/>
</dbReference>
<proteinExistence type="predicted"/>
<dbReference type="EMBL" id="JAAOAR010000344">
    <property type="protein sequence ID" value="KAF5586638.1"/>
    <property type="molecule type" value="Genomic_DNA"/>
</dbReference>
<dbReference type="PROSITE" id="PS50073">
    <property type="entry name" value="COPPER_FIST_2"/>
    <property type="match status" value="1"/>
</dbReference>
<evidence type="ECO:0000256" key="1">
    <source>
        <dbReference type="SAM" id="MobiDB-lite"/>
    </source>
</evidence>
<protein>
    <recommendedName>
        <fullName evidence="2">Copper-fist domain-containing protein</fullName>
    </recommendedName>
</protein>
<feature type="region of interest" description="Disordered" evidence="1">
    <location>
        <begin position="38"/>
        <end position="69"/>
    </location>
</feature>
<dbReference type="GO" id="GO:0005507">
    <property type="term" value="F:copper ion binding"/>
    <property type="evidence" value="ECO:0007669"/>
    <property type="project" value="InterPro"/>
</dbReference>
<evidence type="ECO:0000313" key="3">
    <source>
        <dbReference type="EMBL" id="KAF5586638.1"/>
    </source>
</evidence>
<dbReference type="InterPro" id="IPR036395">
    <property type="entry name" value="Cu_fist_DNA-bd_dom_sf"/>
</dbReference>